<evidence type="ECO:0000256" key="5">
    <source>
        <dbReference type="ARBA" id="ARBA00022840"/>
    </source>
</evidence>
<dbReference type="Pfam" id="PF07005">
    <property type="entry name" value="SBD_N"/>
    <property type="match status" value="1"/>
</dbReference>
<organism evidence="15 16">
    <name type="scientific">Dongia soli</name>
    <dbReference type="NCBI Taxonomy" id="600628"/>
    <lineage>
        <taxon>Bacteria</taxon>
        <taxon>Pseudomonadati</taxon>
        <taxon>Pseudomonadota</taxon>
        <taxon>Alphaproteobacteria</taxon>
        <taxon>Rhodospirillales</taxon>
        <taxon>Dongiaceae</taxon>
        <taxon>Dongia</taxon>
    </lineage>
</organism>
<evidence type="ECO:0000313" key="15">
    <source>
        <dbReference type="EMBL" id="MDY0883643.1"/>
    </source>
</evidence>
<keyword evidence="16" id="KW-1185">Reference proteome</keyword>
<evidence type="ECO:0000256" key="3">
    <source>
        <dbReference type="ARBA" id="ARBA00022741"/>
    </source>
</evidence>
<dbReference type="NCBIfam" id="NF043035">
    <property type="entry name" value="OxoTetrKin"/>
    <property type="match status" value="1"/>
</dbReference>
<evidence type="ECO:0000259" key="13">
    <source>
        <dbReference type="Pfam" id="PF07005"/>
    </source>
</evidence>
<dbReference type="Gene3D" id="3.40.980.20">
    <property type="entry name" value="Four-carbon acid sugar kinase, nucleotide binding domain"/>
    <property type="match status" value="1"/>
</dbReference>
<keyword evidence="2 15" id="KW-0808">Transferase</keyword>
<comment type="similarity">
    <text evidence="1">Belongs to the four-carbon acid sugar kinase family.</text>
</comment>
<dbReference type="InterPro" id="IPR010737">
    <property type="entry name" value="4-carb_acid_sugar_kinase_N"/>
</dbReference>
<dbReference type="Gene3D" id="3.40.50.10840">
    <property type="entry name" value="Putative sugar-binding, N-terminal domain"/>
    <property type="match status" value="1"/>
</dbReference>
<evidence type="ECO:0000259" key="14">
    <source>
        <dbReference type="Pfam" id="PF17042"/>
    </source>
</evidence>
<dbReference type="SUPFAM" id="SSF142764">
    <property type="entry name" value="YgbK-like"/>
    <property type="match status" value="1"/>
</dbReference>
<sequence length="424" mass="45079">MALLLAGISDDFTGGLELASMMTRDGLRSRMLTKKAKPADMEGLQVAVVALKSRVAAPKEAVADMKKAMDLIETVGTRQVFFKYCATFDSTPRGNIGPCADYLADRIGTDFTGFCPAFPDVKRTVFQGHLFYADQLISESPKRLDPLTPMRDPNLVRVLQRQTTHKVGLIRHEDLLGGAEALRERVQTLKAAGIRYAINDAADNDDLARLGEVCVDWPLMTGGSSVAESYPRHWRAQGLAGALVDPVPLPLLGGPAVVLAGSCAEQTAAQLQHFGQSHPVFTLDLLEVAAAPSLLDKLLIEAKAALKQGSIAIATATTPAAIGAAQKKFGRRGAGRRIEKLLGDIAADLHRDGIRRFVVAGGETSGAIVEALNVRALDVSPYRGPGTARAVSCGPDPISFHLKPGKLGTVDMLDKVTAGEGETI</sequence>
<evidence type="ECO:0000256" key="8">
    <source>
        <dbReference type="ARBA" id="ARBA00036346"/>
    </source>
</evidence>
<evidence type="ECO:0000256" key="6">
    <source>
        <dbReference type="ARBA" id="ARBA00023277"/>
    </source>
</evidence>
<evidence type="ECO:0000256" key="10">
    <source>
        <dbReference type="ARBA" id="ARBA00039095"/>
    </source>
</evidence>
<accession>A0ABU5EBS2</accession>
<keyword evidence="6" id="KW-0119">Carbohydrate metabolism</keyword>
<proteinExistence type="inferred from homology"/>
<evidence type="ECO:0000256" key="7">
    <source>
        <dbReference type="ARBA" id="ARBA00035898"/>
    </source>
</evidence>
<dbReference type="RefSeq" id="WP_320508717.1">
    <property type="nucleotide sequence ID" value="NZ_JAXCLW010000003.1"/>
</dbReference>
<dbReference type="GO" id="GO:0016301">
    <property type="term" value="F:kinase activity"/>
    <property type="evidence" value="ECO:0007669"/>
    <property type="project" value="UniProtKB-KW"/>
</dbReference>
<keyword evidence="3" id="KW-0547">Nucleotide-binding</keyword>
<comment type="function">
    <text evidence="9">Catalyzes the ATP-dependent phosphorylation of 3-oxo-tetronate to 3-oxo-tetronate 4-phosphate.</text>
</comment>
<dbReference type="InterPro" id="IPR050007">
    <property type="entry name" value="OtnK"/>
</dbReference>
<protein>
    <recommendedName>
        <fullName evidence="11">3-oxo-tetronate kinase</fullName>
        <ecNumber evidence="10">2.7.1.217</ecNumber>
    </recommendedName>
    <alternativeName>
        <fullName evidence="12">3-dehydrotetronate 4-kinase</fullName>
    </alternativeName>
</protein>
<dbReference type="InterPro" id="IPR042213">
    <property type="entry name" value="NBD_C_sf"/>
</dbReference>
<name>A0ABU5EBS2_9PROT</name>
<comment type="catalytic activity">
    <reaction evidence="8">
        <text>3-dehydro-D-erythronate + ATP = 3-dehydro-4-O-phospho-D-erythronate + ADP + H(+)</text>
        <dbReference type="Rhea" id="RHEA:52556"/>
        <dbReference type="ChEBI" id="CHEBI:15378"/>
        <dbReference type="ChEBI" id="CHEBI:30616"/>
        <dbReference type="ChEBI" id="CHEBI:57958"/>
        <dbReference type="ChEBI" id="CHEBI:136593"/>
        <dbReference type="ChEBI" id="CHEBI:456216"/>
        <dbReference type="EC" id="2.7.1.217"/>
    </reaction>
</comment>
<comment type="caution">
    <text evidence="15">The sequence shown here is derived from an EMBL/GenBank/DDBJ whole genome shotgun (WGS) entry which is preliminary data.</text>
</comment>
<comment type="catalytic activity">
    <reaction evidence="7">
        <text>3-dehydro-L-erythronate + ATP = 3-dehydro-4-O-phospho-L-erythronate + ADP + H(+)</text>
        <dbReference type="Rhea" id="RHEA:52552"/>
        <dbReference type="ChEBI" id="CHEBI:15378"/>
        <dbReference type="ChEBI" id="CHEBI:30616"/>
        <dbReference type="ChEBI" id="CHEBI:136592"/>
        <dbReference type="ChEBI" id="CHEBI:136670"/>
        <dbReference type="ChEBI" id="CHEBI:456216"/>
        <dbReference type="EC" id="2.7.1.217"/>
    </reaction>
</comment>
<dbReference type="InterPro" id="IPR037051">
    <property type="entry name" value="4-carb_acid_sugar_kinase_N_sf"/>
</dbReference>
<evidence type="ECO:0000256" key="2">
    <source>
        <dbReference type="ARBA" id="ARBA00022679"/>
    </source>
</evidence>
<evidence type="ECO:0000256" key="4">
    <source>
        <dbReference type="ARBA" id="ARBA00022777"/>
    </source>
</evidence>
<evidence type="ECO:0000256" key="9">
    <source>
        <dbReference type="ARBA" id="ARBA00037335"/>
    </source>
</evidence>
<feature type="domain" description="Four-carbon acid sugar kinase N-terminal" evidence="13">
    <location>
        <begin position="7"/>
        <end position="229"/>
    </location>
</feature>
<dbReference type="Proteomes" id="UP001279642">
    <property type="component" value="Unassembled WGS sequence"/>
</dbReference>
<dbReference type="EC" id="2.7.1.217" evidence="10"/>
<gene>
    <name evidence="15" type="primary">otnK</name>
    <name evidence="15" type="ORF">SMD27_12375</name>
</gene>
<evidence type="ECO:0000256" key="12">
    <source>
        <dbReference type="ARBA" id="ARBA00041377"/>
    </source>
</evidence>
<evidence type="ECO:0000313" key="16">
    <source>
        <dbReference type="Proteomes" id="UP001279642"/>
    </source>
</evidence>
<evidence type="ECO:0000256" key="11">
    <source>
        <dbReference type="ARBA" id="ARBA00039461"/>
    </source>
</evidence>
<dbReference type="InterPro" id="IPR031475">
    <property type="entry name" value="NBD_C"/>
</dbReference>
<keyword evidence="5" id="KW-0067">ATP-binding</keyword>
<feature type="domain" description="Four-carbon acid sugar kinase nucleotide binding" evidence="14">
    <location>
        <begin position="257"/>
        <end position="413"/>
    </location>
</feature>
<keyword evidence="4 15" id="KW-0418">Kinase</keyword>
<dbReference type="EMBL" id="JAXCLW010000003">
    <property type="protein sequence ID" value="MDY0883643.1"/>
    <property type="molecule type" value="Genomic_DNA"/>
</dbReference>
<reference evidence="15 16" key="1">
    <citation type="journal article" date="2016" name="Antonie Van Leeuwenhoek">
        <title>Dongia soli sp. nov., isolated from soil from Dokdo, Korea.</title>
        <authorList>
            <person name="Kim D.U."/>
            <person name="Lee H."/>
            <person name="Kim H."/>
            <person name="Kim S.G."/>
            <person name="Ka J.O."/>
        </authorList>
    </citation>
    <scope>NUCLEOTIDE SEQUENCE [LARGE SCALE GENOMIC DNA]</scope>
    <source>
        <strain evidence="15 16">D78</strain>
    </source>
</reference>
<dbReference type="Pfam" id="PF17042">
    <property type="entry name" value="NBD_C"/>
    <property type="match status" value="1"/>
</dbReference>
<evidence type="ECO:0000256" key="1">
    <source>
        <dbReference type="ARBA" id="ARBA00005715"/>
    </source>
</evidence>